<sequence length="99" mass="11402">GWRILPAIDESPEQQTKIYGEARRIDIKVECKRSNTHDFSPCRKGSTPSSVIHKWNTKSQPGCRKKVVQPKPRQPCLQVTHLPAIWLHVCMHLCSDFLK</sequence>
<keyword evidence="2" id="KW-1185">Reference proteome</keyword>
<evidence type="ECO:0000313" key="2">
    <source>
        <dbReference type="Proteomes" id="UP001054945"/>
    </source>
</evidence>
<protein>
    <submittedName>
        <fullName evidence="1">Uncharacterized protein</fullName>
    </submittedName>
</protein>
<comment type="caution">
    <text evidence="1">The sequence shown here is derived from an EMBL/GenBank/DDBJ whole genome shotgun (WGS) entry which is preliminary data.</text>
</comment>
<name>A0AAV4N9I2_CAEEX</name>
<evidence type="ECO:0000313" key="1">
    <source>
        <dbReference type="EMBL" id="GIX80583.1"/>
    </source>
</evidence>
<feature type="non-terminal residue" evidence="1">
    <location>
        <position position="1"/>
    </location>
</feature>
<dbReference type="Proteomes" id="UP001054945">
    <property type="component" value="Unassembled WGS sequence"/>
</dbReference>
<dbReference type="AlphaFoldDB" id="A0AAV4N9I2"/>
<gene>
    <name evidence="1" type="ORF">CEXT_4231</name>
</gene>
<proteinExistence type="predicted"/>
<accession>A0AAV4N9I2</accession>
<dbReference type="EMBL" id="BPLR01020609">
    <property type="protein sequence ID" value="GIX80583.1"/>
    <property type="molecule type" value="Genomic_DNA"/>
</dbReference>
<organism evidence="1 2">
    <name type="scientific">Caerostris extrusa</name>
    <name type="common">Bark spider</name>
    <name type="synonym">Caerostris bankana</name>
    <dbReference type="NCBI Taxonomy" id="172846"/>
    <lineage>
        <taxon>Eukaryota</taxon>
        <taxon>Metazoa</taxon>
        <taxon>Ecdysozoa</taxon>
        <taxon>Arthropoda</taxon>
        <taxon>Chelicerata</taxon>
        <taxon>Arachnida</taxon>
        <taxon>Araneae</taxon>
        <taxon>Araneomorphae</taxon>
        <taxon>Entelegynae</taxon>
        <taxon>Araneoidea</taxon>
        <taxon>Araneidae</taxon>
        <taxon>Caerostris</taxon>
    </lineage>
</organism>
<reference evidence="1 2" key="1">
    <citation type="submission" date="2021-06" db="EMBL/GenBank/DDBJ databases">
        <title>Caerostris extrusa draft genome.</title>
        <authorList>
            <person name="Kono N."/>
            <person name="Arakawa K."/>
        </authorList>
    </citation>
    <scope>NUCLEOTIDE SEQUENCE [LARGE SCALE GENOMIC DNA]</scope>
</reference>